<evidence type="ECO:0000256" key="8">
    <source>
        <dbReference type="ARBA" id="ARBA00023180"/>
    </source>
</evidence>
<evidence type="ECO:0000256" key="9">
    <source>
        <dbReference type="PROSITE-ProRule" id="PRU00206"/>
    </source>
</evidence>
<dbReference type="InterPro" id="IPR001368">
    <property type="entry name" value="TNFR/NGFR_Cys_rich_reg"/>
</dbReference>
<dbReference type="GO" id="GO:0006955">
    <property type="term" value="P:immune response"/>
    <property type="evidence" value="ECO:0007669"/>
    <property type="project" value="InterPro"/>
</dbReference>
<dbReference type="InterPro" id="IPR008063">
    <property type="entry name" value="Fas_rcpt"/>
</dbReference>
<name>A0A674GFQ6_TAEGU</name>
<feature type="repeat" description="TNFR-Cys" evidence="9">
    <location>
        <begin position="73"/>
        <end position="114"/>
    </location>
</feature>
<dbReference type="Gene3D" id="2.10.50.10">
    <property type="entry name" value="Tumor Necrosis Factor Receptor, subunit A, domain 2"/>
    <property type="match status" value="2"/>
</dbReference>
<dbReference type="GO" id="GO:0043065">
    <property type="term" value="P:positive regulation of apoptotic process"/>
    <property type="evidence" value="ECO:0007669"/>
    <property type="project" value="TreeGrafter"/>
</dbReference>
<evidence type="ECO:0000313" key="12">
    <source>
        <dbReference type="Ensembl" id="ENSTGUP00000021350.1"/>
    </source>
</evidence>
<evidence type="ECO:0000256" key="4">
    <source>
        <dbReference type="ARBA" id="ARBA00022737"/>
    </source>
</evidence>
<evidence type="ECO:0000259" key="11">
    <source>
        <dbReference type="PROSITE" id="PS50050"/>
    </source>
</evidence>
<reference evidence="12 13" key="1">
    <citation type="journal article" date="2010" name="Nature">
        <title>The genome of a songbird.</title>
        <authorList>
            <person name="Warren W.C."/>
            <person name="Clayton D.F."/>
            <person name="Ellegren H."/>
            <person name="Arnold A.P."/>
            <person name="Hillier L.W."/>
            <person name="Kunstner A."/>
            <person name="Searle S."/>
            <person name="White S."/>
            <person name="Vilella A.J."/>
            <person name="Fairley S."/>
            <person name="Heger A."/>
            <person name="Kong L."/>
            <person name="Ponting C.P."/>
            <person name="Jarvis E.D."/>
            <person name="Mello C.V."/>
            <person name="Minx P."/>
            <person name="Lovell P."/>
            <person name="Velho T.A."/>
            <person name="Ferris M."/>
            <person name="Balakrishnan C.N."/>
            <person name="Sinha S."/>
            <person name="Blatti C."/>
            <person name="London S.E."/>
            <person name="Li Y."/>
            <person name="Lin Y.C."/>
            <person name="George J."/>
            <person name="Sweedler J."/>
            <person name="Southey B."/>
            <person name="Gunaratne P."/>
            <person name="Watson M."/>
            <person name="Nam K."/>
            <person name="Backstrom N."/>
            <person name="Smeds L."/>
            <person name="Nabholz B."/>
            <person name="Itoh Y."/>
            <person name="Whitney O."/>
            <person name="Pfenning A.R."/>
            <person name="Howard J."/>
            <person name="Volker M."/>
            <person name="Skinner B.M."/>
            <person name="Griffin D.K."/>
            <person name="Ye L."/>
            <person name="McLaren W.M."/>
            <person name="Flicek P."/>
            <person name="Quesada V."/>
            <person name="Velasco G."/>
            <person name="Lopez-Otin C."/>
            <person name="Puente X.S."/>
            <person name="Olender T."/>
            <person name="Lancet D."/>
            <person name="Smit A.F."/>
            <person name="Hubley R."/>
            <person name="Konkel M.K."/>
            <person name="Walker J.A."/>
            <person name="Batzer M.A."/>
            <person name="Gu W."/>
            <person name="Pollock D.D."/>
            <person name="Chen L."/>
            <person name="Cheng Z."/>
            <person name="Eichler E.E."/>
            <person name="Stapley J."/>
            <person name="Slate J."/>
            <person name="Ekblom R."/>
            <person name="Birkhead T."/>
            <person name="Burke T."/>
            <person name="Burt D."/>
            <person name="Scharff C."/>
            <person name="Adam I."/>
            <person name="Richard H."/>
            <person name="Sultan M."/>
            <person name="Soldatov A."/>
            <person name="Lehrach H."/>
            <person name="Edwards S.V."/>
            <person name="Yang S.P."/>
            <person name="Li X."/>
            <person name="Graves T."/>
            <person name="Fulton L."/>
            <person name="Nelson J."/>
            <person name="Chinwalla A."/>
            <person name="Hou S."/>
            <person name="Mardis E.R."/>
            <person name="Wilson R.K."/>
        </authorList>
    </citation>
    <scope>NUCLEOTIDE SEQUENCE [LARGE SCALE GENOMIC DNA]</scope>
</reference>
<keyword evidence="8" id="KW-0325">Glycoprotein</keyword>
<dbReference type="GO" id="GO:0036462">
    <property type="term" value="P:TRAIL-activated apoptotic signaling pathway"/>
    <property type="evidence" value="ECO:0007669"/>
    <property type="project" value="TreeGrafter"/>
</dbReference>
<evidence type="ECO:0000256" key="3">
    <source>
        <dbReference type="ARBA" id="ARBA00022729"/>
    </source>
</evidence>
<keyword evidence="7" id="KW-0675">Receptor</keyword>
<sequence>AANCKCASWFVWHSIDLQGRVELFPEICIVISTFSPLSVKRCPEIAAASSFLPTGTFVADHCSASHLKGKCDPCKEGKGFTAHANGLEGCLPCRQCREDQITLRPCTLTQNAECKCKQGYFCDDEGCEICQRASQRYPDGKEVLLNSTDTADRGLINQGKEALVWFIPVLLLSGLGLLVLVAVVVKKLKCNKAASTDKDVEGYLVHKWLRYVKHPRVFVGLCLPSHPGRICSTSSICRS</sequence>
<protein>
    <submittedName>
        <fullName evidence="12">Tumor necrosis factor receptor superfamily member 26-like</fullName>
    </submittedName>
</protein>
<accession>A0A674GFQ6</accession>
<feature type="disulfide bond" evidence="9">
    <location>
        <begin position="96"/>
        <end position="114"/>
    </location>
</feature>
<keyword evidence="10" id="KW-1133">Transmembrane helix</keyword>
<dbReference type="PANTHER" id="PTHR46330:SF16">
    <property type="entry name" value="TUMOR NECROSIS FACTOR RECEPTOR SUPERFAMILY MEMBER 22"/>
    <property type="match status" value="1"/>
</dbReference>
<evidence type="ECO:0000256" key="2">
    <source>
        <dbReference type="ARBA" id="ARBA00022703"/>
    </source>
</evidence>
<dbReference type="InterPro" id="IPR052491">
    <property type="entry name" value="TNFRSF10"/>
</dbReference>
<gene>
    <name evidence="12" type="primary">LOC100231625</name>
</gene>
<feature type="transmembrane region" description="Helical" evidence="10">
    <location>
        <begin position="163"/>
        <end position="185"/>
    </location>
</feature>
<dbReference type="PANTHER" id="PTHR46330">
    <property type="entry name" value="TUMOR NECROSIS FACTOR RECEPTOR SUPERFAMILY MEMBER 10B"/>
    <property type="match status" value="1"/>
</dbReference>
<dbReference type="FunFam" id="2.10.50.10:FF:000004">
    <property type="entry name" value="Tumor necrosis factor receptor superfamily member 6"/>
    <property type="match status" value="1"/>
</dbReference>
<dbReference type="GO" id="GO:0009986">
    <property type="term" value="C:cell surface"/>
    <property type="evidence" value="ECO:0007669"/>
    <property type="project" value="TreeGrafter"/>
</dbReference>
<keyword evidence="10" id="KW-0812">Transmembrane</keyword>
<dbReference type="Ensembl" id="ENSTGUT00000031629.1">
    <property type="protein sequence ID" value="ENSTGUP00000021350.1"/>
    <property type="gene ID" value="ENSTGUG00000023289.1"/>
</dbReference>
<feature type="disulfide bond" evidence="9">
    <location>
        <begin position="93"/>
        <end position="106"/>
    </location>
</feature>
<keyword evidence="2" id="KW-0053">Apoptosis</keyword>
<keyword evidence="3" id="KW-0732">Signal</keyword>
<dbReference type="GO" id="GO:0005886">
    <property type="term" value="C:plasma membrane"/>
    <property type="evidence" value="ECO:0007669"/>
    <property type="project" value="TreeGrafter"/>
</dbReference>
<evidence type="ECO:0000313" key="13">
    <source>
        <dbReference type="Proteomes" id="UP000007754"/>
    </source>
</evidence>
<keyword evidence="13" id="KW-1185">Reference proteome</keyword>
<dbReference type="Pfam" id="PF00020">
    <property type="entry name" value="TNFR_c6"/>
    <property type="match status" value="1"/>
</dbReference>
<evidence type="ECO:0000256" key="1">
    <source>
        <dbReference type="ARBA" id="ARBA00004370"/>
    </source>
</evidence>
<feature type="domain" description="TNFR-Cys" evidence="11">
    <location>
        <begin position="73"/>
        <end position="114"/>
    </location>
</feature>
<reference evidence="12" key="2">
    <citation type="submission" date="2025-08" db="UniProtKB">
        <authorList>
            <consortium name="Ensembl"/>
        </authorList>
    </citation>
    <scope>IDENTIFICATION</scope>
</reference>
<evidence type="ECO:0000256" key="6">
    <source>
        <dbReference type="ARBA" id="ARBA00023157"/>
    </source>
</evidence>
<dbReference type="PROSITE" id="PS50050">
    <property type="entry name" value="TNFR_NGFR_2"/>
    <property type="match status" value="1"/>
</dbReference>
<comment type="subcellular location">
    <subcellularLocation>
        <location evidence="1">Membrane</location>
    </subcellularLocation>
</comment>
<comment type="caution">
    <text evidence="9">Lacks conserved residue(s) required for the propagation of feature annotation.</text>
</comment>
<dbReference type="GeneTree" id="ENSGT00930000151070"/>
<proteinExistence type="predicted"/>
<evidence type="ECO:0000256" key="10">
    <source>
        <dbReference type="SAM" id="Phobius"/>
    </source>
</evidence>
<reference evidence="12" key="3">
    <citation type="submission" date="2025-09" db="UniProtKB">
        <authorList>
            <consortium name="Ensembl"/>
        </authorList>
    </citation>
    <scope>IDENTIFICATION</scope>
</reference>
<evidence type="ECO:0000256" key="5">
    <source>
        <dbReference type="ARBA" id="ARBA00023136"/>
    </source>
</evidence>
<dbReference type="GO" id="GO:0004888">
    <property type="term" value="F:transmembrane signaling receptor activity"/>
    <property type="evidence" value="ECO:0007669"/>
    <property type="project" value="InterPro"/>
</dbReference>
<keyword evidence="6 9" id="KW-1015">Disulfide bond</keyword>
<dbReference type="Proteomes" id="UP000007754">
    <property type="component" value="Chromosome 5"/>
</dbReference>
<dbReference type="PRINTS" id="PR01680">
    <property type="entry name" value="TNFACTORR6"/>
</dbReference>
<keyword evidence="5 10" id="KW-0472">Membrane</keyword>
<dbReference type="SUPFAM" id="SSF57586">
    <property type="entry name" value="TNF receptor-like"/>
    <property type="match status" value="2"/>
</dbReference>
<keyword evidence="4" id="KW-0677">Repeat</keyword>
<organism evidence="12 13">
    <name type="scientific">Taeniopygia guttata</name>
    <name type="common">Zebra finch</name>
    <name type="synonym">Poephila guttata</name>
    <dbReference type="NCBI Taxonomy" id="59729"/>
    <lineage>
        <taxon>Eukaryota</taxon>
        <taxon>Metazoa</taxon>
        <taxon>Chordata</taxon>
        <taxon>Craniata</taxon>
        <taxon>Vertebrata</taxon>
        <taxon>Euteleostomi</taxon>
        <taxon>Archelosauria</taxon>
        <taxon>Archosauria</taxon>
        <taxon>Dinosauria</taxon>
        <taxon>Saurischia</taxon>
        <taxon>Theropoda</taxon>
        <taxon>Coelurosauria</taxon>
        <taxon>Aves</taxon>
        <taxon>Neognathae</taxon>
        <taxon>Neoaves</taxon>
        <taxon>Telluraves</taxon>
        <taxon>Australaves</taxon>
        <taxon>Passeriformes</taxon>
        <taxon>Passeroidea</taxon>
        <taxon>Estrildidae</taxon>
        <taxon>Estrildinae</taxon>
        <taxon>Taeniopygia</taxon>
    </lineage>
</organism>
<evidence type="ECO:0000256" key="7">
    <source>
        <dbReference type="ARBA" id="ARBA00023170"/>
    </source>
</evidence>
<dbReference type="AlphaFoldDB" id="A0A674GFQ6"/>
<dbReference type="SMART" id="SM00208">
    <property type="entry name" value="TNFR"/>
    <property type="match status" value="1"/>
</dbReference>